<evidence type="ECO:0000313" key="2">
    <source>
        <dbReference type="Proteomes" id="UP000799424"/>
    </source>
</evidence>
<name>A0A6A6ZFW3_9PLEO</name>
<gene>
    <name evidence="1" type="ORF">CC86DRAFT_375087</name>
</gene>
<keyword evidence="2" id="KW-1185">Reference proteome</keyword>
<dbReference type="AlphaFoldDB" id="A0A6A6ZFW3"/>
<accession>A0A6A6ZFW3</accession>
<evidence type="ECO:0000313" key="1">
    <source>
        <dbReference type="EMBL" id="KAF2819603.1"/>
    </source>
</evidence>
<dbReference type="InterPro" id="IPR022085">
    <property type="entry name" value="OpdG"/>
</dbReference>
<dbReference type="Proteomes" id="UP000799424">
    <property type="component" value="Unassembled WGS sequence"/>
</dbReference>
<reference evidence="1" key="1">
    <citation type="journal article" date="2020" name="Stud. Mycol.">
        <title>101 Dothideomycetes genomes: a test case for predicting lifestyles and emergence of pathogens.</title>
        <authorList>
            <person name="Haridas S."/>
            <person name="Albert R."/>
            <person name="Binder M."/>
            <person name="Bloem J."/>
            <person name="Labutti K."/>
            <person name="Salamov A."/>
            <person name="Andreopoulos B."/>
            <person name="Baker S."/>
            <person name="Barry K."/>
            <person name="Bills G."/>
            <person name="Bluhm B."/>
            <person name="Cannon C."/>
            <person name="Castanera R."/>
            <person name="Culley D."/>
            <person name="Daum C."/>
            <person name="Ezra D."/>
            <person name="Gonzalez J."/>
            <person name="Henrissat B."/>
            <person name="Kuo A."/>
            <person name="Liang C."/>
            <person name="Lipzen A."/>
            <person name="Lutzoni F."/>
            <person name="Magnuson J."/>
            <person name="Mondo S."/>
            <person name="Nolan M."/>
            <person name="Ohm R."/>
            <person name="Pangilinan J."/>
            <person name="Park H.-J."/>
            <person name="Ramirez L."/>
            <person name="Alfaro M."/>
            <person name="Sun H."/>
            <person name="Tritt A."/>
            <person name="Yoshinaga Y."/>
            <person name="Zwiers L.-H."/>
            <person name="Turgeon B."/>
            <person name="Goodwin S."/>
            <person name="Spatafora J."/>
            <person name="Crous P."/>
            <person name="Grigoriev I."/>
        </authorList>
    </citation>
    <scope>NUCLEOTIDE SEQUENCE</scope>
    <source>
        <strain evidence="1">CBS 113818</strain>
    </source>
</reference>
<dbReference type="Pfam" id="PF12311">
    <property type="entry name" value="DUF3632"/>
    <property type="match status" value="1"/>
</dbReference>
<dbReference type="EMBL" id="MU006244">
    <property type="protein sequence ID" value="KAF2819603.1"/>
    <property type="molecule type" value="Genomic_DNA"/>
</dbReference>
<dbReference type="OrthoDB" id="3350591at2759"/>
<organism evidence="1 2">
    <name type="scientific">Ophiobolus disseminans</name>
    <dbReference type="NCBI Taxonomy" id="1469910"/>
    <lineage>
        <taxon>Eukaryota</taxon>
        <taxon>Fungi</taxon>
        <taxon>Dikarya</taxon>
        <taxon>Ascomycota</taxon>
        <taxon>Pezizomycotina</taxon>
        <taxon>Dothideomycetes</taxon>
        <taxon>Pleosporomycetidae</taxon>
        <taxon>Pleosporales</taxon>
        <taxon>Pleosporineae</taxon>
        <taxon>Phaeosphaeriaceae</taxon>
        <taxon>Ophiobolus</taxon>
    </lineage>
</organism>
<proteinExistence type="predicted"/>
<protein>
    <submittedName>
        <fullName evidence="1">Uncharacterized protein</fullName>
    </submittedName>
</protein>
<sequence length="314" mass="35132">MAAGTATQLPLDLVHYQDITDDPDIDFVKTHLQAIADGTKEAAEAAQDLDAWVTGKSTRRLKELRSRPELIEWMAHGSSSPSTSPNASGYVGCFFQVFPGLCTIFPPHHAGQTRVVAFLETLMEMPTHQVPELFPNVDDLSKVDNVALWPRGSISPQPFRVHAARIDHMCYGSYASDSEASVRCRNYQHTLARITMAGIVDCSFLCDLDGILPSSKKYTLPTHKVQSGTRPADIGGRICAAVQWLLDADKARWVYQRCNEKEKTDKANPWDMWSKEHWSIWKTQLKFYQGDDRVEPAAREAARKALERMAAVEA</sequence>